<dbReference type="Pfam" id="PF03706">
    <property type="entry name" value="LPG_synthase_TM"/>
    <property type="match status" value="1"/>
</dbReference>
<feature type="transmembrane region" description="Helical" evidence="14">
    <location>
        <begin position="239"/>
        <end position="265"/>
    </location>
</feature>
<feature type="transmembrane region" description="Helical" evidence="14">
    <location>
        <begin position="12"/>
        <end position="32"/>
    </location>
</feature>
<evidence type="ECO:0000256" key="14">
    <source>
        <dbReference type="RuleBase" id="RU363042"/>
    </source>
</evidence>
<evidence type="ECO:0000256" key="8">
    <source>
        <dbReference type="ARBA" id="ARBA00022989"/>
    </source>
</evidence>
<feature type="transmembrane region" description="Helical" evidence="14">
    <location>
        <begin position="328"/>
        <end position="350"/>
    </location>
</feature>
<keyword evidence="16" id="KW-0012">Acyltransferase</keyword>
<evidence type="ECO:0000256" key="3">
    <source>
        <dbReference type="ARBA" id="ARBA00012014"/>
    </source>
</evidence>
<feature type="transmembrane region" description="Helical" evidence="14">
    <location>
        <begin position="94"/>
        <end position="113"/>
    </location>
</feature>
<accession>A0ABU0D6H6</accession>
<comment type="function">
    <text evidence="14">Catalyzes the transfer of a lysyl group from L-lysyl-tRNA(Lys) to membrane-bound phosphatidylglycerol (PG), which produces lysylphosphatidylglycerol (LPG), a major component of the bacterial membrane with a positive net charge. LPG synthesis contributes to bacterial virulence as it is involved in the resistance mechanism against cationic antimicrobial peptides (CAMP) produces by the host's immune system (defensins, cathelicidins) and by the competing microorganisms.</text>
</comment>
<comment type="subcellular location">
    <subcellularLocation>
        <location evidence="1 14">Cell membrane</location>
        <topology evidence="1 14">Multi-pass membrane protein</topology>
    </subcellularLocation>
</comment>
<evidence type="ECO:0000259" key="15">
    <source>
        <dbReference type="Pfam" id="PF09924"/>
    </source>
</evidence>
<feature type="transmembrane region" description="Helical" evidence="14">
    <location>
        <begin position="206"/>
        <end position="227"/>
    </location>
</feature>
<keyword evidence="7 14" id="KW-0812">Transmembrane</keyword>
<evidence type="ECO:0000256" key="13">
    <source>
        <dbReference type="ARBA" id="ARBA00047540"/>
    </source>
</evidence>
<evidence type="ECO:0000256" key="4">
    <source>
        <dbReference type="ARBA" id="ARBA00021546"/>
    </source>
</evidence>
<keyword evidence="9 14" id="KW-0443">Lipid metabolism</keyword>
<feature type="domain" description="Phosphatidylglycerol lysyltransferase C-terminal" evidence="15">
    <location>
        <begin position="534"/>
        <end position="823"/>
    </location>
</feature>
<dbReference type="GO" id="GO:0050071">
    <property type="term" value="F:phosphatidylglycerol lysyltransferase activity"/>
    <property type="evidence" value="ECO:0007669"/>
    <property type="project" value="UniProtKB-EC"/>
</dbReference>
<keyword evidence="10 14" id="KW-0472">Membrane</keyword>
<feature type="transmembrane region" description="Helical" evidence="14">
    <location>
        <begin position="52"/>
        <end position="73"/>
    </location>
</feature>
<comment type="similarity">
    <text evidence="2 14">Belongs to the LPG synthase family.</text>
</comment>
<dbReference type="PANTHER" id="PTHR34697:SF2">
    <property type="entry name" value="PHOSPHATIDYLGLYCEROL LYSYLTRANSFERASE"/>
    <property type="match status" value="1"/>
</dbReference>
<evidence type="ECO:0000256" key="11">
    <source>
        <dbReference type="ARBA" id="ARBA00023251"/>
    </source>
</evidence>
<reference evidence="16 17" key="1">
    <citation type="submission" date="2023-07" db="EMBL/GenBank/DDBJ databases">
        <title>Genomic Encyclopedia of Type Strains, Phase IV (KMG-IV): sequencing the most valuable type-strain genomes for metagenomic binning, comparative biology and taxonomic classification.</title>
        <authorList>
            <person name="Goeker M."/>
        </authorList>
    </citation>
    <scope>NUCLEOTIDE SEQUENCE [LARGE SCALE GENOMIC DNA]</scope>
    <source>
        <strain evidence="16 17">DSM 27848</strain>
    </source>
</reference>
<evidence type="ECO:0000256" key="7">
    <source>
        <dbReference type="ARBA" id="ARBA00022692"/>
    </source>
</evidence>
<dbReference type="InterPro" id="IPR022791">
    <property type="entry name" value="L-PG_synthase/AglD"/>
</dbReference>
<keyword evidence="8 14" id="KW-1133">Transmembrane helix</keyword>
<dbReference type="SUPFAM" id="SSF55729">
    <property type="entry name" value="Acyl-CoA N-acyltransferases (Nat)"/>
    <property type="match status" value="1"/>
</dbReference>
<dbReference type="EMBL" id="JAUSUO010000007">
    <property type="protein sequence ID" value="MDQ0344017.1"/>
    <property type="molecule type" value="Genomic_DNA"/>
</dbReference>
<comment type="caution">
    <text evidence="16">The sequence shown here is derived from an EMBL/GenBank/DDBJ whole genome shotgun (WGS) entry which is preliminary data.</text>
</comment>
<dbReference type="EC" id="2.3.2.3" evidence="3 14"/>
<dbReference type="Pfam" id="PF09924">
    <property type="entry name" value="LPG_synthase_C"/>
    <property type="match status" value="1"/>
</dbReference>
<evidence type="ECO:0000256" key="5">
    <source>
        <dbReference type="ARBA" id="ARBA00022475"/>
    </source>
</evidence>
<keyword evidence="6 14" id="KW-0808">Transferase</keyword>
<keyword evidence="5" id="KW-1003">Cell membrane</keyword>
<feature type="transmembrane region" description="Helical" evidence="14">
    <location>
        <begin position="133"/>
        <end position="154"/>
    </location>
</feature>
<keyword evidence="11 14" id="KW-0046">Antibiotic resistance</keyword>
<evidence type="ECO:0000313" key="16">
    <source>
        <dbReference type="EMBL" id="MDQ0344017.1"/>
    </source>
</evidence>
<feature type="transmembrane region" description="Helical" evidence="14">
    <location>
        <begin position="490"/>
        <end position="511"/>
    </location>
</feature>
<feature type="transmembrane region" description="Helical" evidence="14">
    <location>
        <begin position="393"/>
        <end position="412"/>
    </location>
</feature>
<evidence type="ECO:0000256" key="9">
    <source>
        <dbReference type="ARBA" id="ARBA00023098"/>
    </source>
</evidence>
<dbReference type="RefSeq" id="WP_244682167.1">
    <property type="nucleotide sequence ID" value="NZ_JALIRM010000010.1"/>
</dbReference>
<feature type="transmembrane region" description="Helical" evidence="14">
    <location>
        <begin position="446"/>
        <end position="468"/>
    </location>
</feature>
<evidence type="ECO:0000256" key="6">
    <source>
        <dbReference type="ARBA" id="ARBA00022679"/>
    </source>
</evidence>
<feature type="transmembrane region" description="Helical" evidence="14">
    <location>
        <begin position="166"/>
        <end position="186"/>
    </location>
</feature>
<evidence type="ECO:0000313" key="17">
    <source>
        <dbReference type="Proteomes" id="UP001232343"/>
    </source>
</evidence>
<evidence type="ECO:0000256" key="1">
    <source>
        <dbReference type="ARBA" id="ARBA00004651"/>
    </source>
</evidence>
<feature type="transmembrane region" description="Helical" evidence="14">
    <location>
        <begin position="277"/>
        <end position="301"/>
    </location>
</feature>
<proteinExistence type="inferred from homology"/>
<dbReference type="NCBIfam" id="NF033480">
    <property type="entry name" value="bifunc_MprF"/>
    <property type="match status" value="1"/>
</dbReference>
<protein>
    <recommendedName>
        <fullName evidence="4 14">Phosphatidylglycerol lysyltransferase</fullName>
        <ecNumber evidence="3 14">2.3.2.3</ecNumber>
    </recommendedName>
    <alternativeName>
        <fullName evidence="12 14">Lysylphosphatidylglycerol synthase</fullName>
    </alternativeName>
</protein>
<evidence type="ECO:0000256" key="12">
    <source>
        <dbReference type="ARBA" id="ARBA00031899"/>
    </source>
</evidence>
<feature type="transmembrane region" description="Helical" evidence="14">
    <location>
        <begin position="362"/>
        <end position="381"/>
    </location>
</feature>
<name>A0ABU0D6H6_9BACI</name>
<keyword evidence="17" id="KW-1185">Reference proteome</keyword>
<dbReference type="InterPro" id="IPR016181">
    <property type="entry name" value="Acyl_CoA_acyltransferase"/>
</dbReference>
<organism evidence="16 17">
    <name type="scientific">Lederbergia wuyishanensis</name>
    <dbReference type="NCBI Taxonomy" id="1347903"/>
    <lineage>
        <taxon>Bacteria</taxon>
        <taxon>Bacillati</taxon>
        <taxon>Bacillota</taxon>
        <taxon>Bacilli</taxon>
        <taxon>Bacillales</taxon>
        <taxon>Bacillaceae</taxon>
        <taxon>Lederbergia</taxon>
    </lineage>
</organism>
<evidence type="ECO:0000256" key="2">
    <source>
        <dbReference type="ARBA" id="ARBA00008627"/>
    </source>
</evidence>
<dbReference type="InterPro" id="IPR024320">
    <property type="entry name" value="LPG_synthase_C"/>
</dbReference>
<sequence>MLTIFKIRKKQLFQVLKILFPLLLLILAVVEIQKSVKGVDFHLLPQEISQLQIWQVALFFIVALCAVSPMFLYDTTIVKLLGIKIPSKRLIKQSFIVNTFSNIIGFGGLVGLMLRSYFYTKYDVEKQGLLKTIASVTLFYLTGISLLAWIIPIGYHNFPLLHDTKWLILAVLAVILYLPIFIFIYIMQNKRKNGLHLKFQVAGKLVLVSALEWAAVFIVIWYLTYLLNIPIPLSSLIPIFIIASCAGIVSMIPGGMGSFDLVFLWGMQSFGILDEKVLVLLILYRLGYFIFPFLLAAVLFVKEYWDKWNRSWNNLPNIFFQRVSHISLTVLIFISGIILLLSAAVPGVLYRLRIAEEFLSQPIMQVSHQLTVAAGFILLGLCRGIEYKVKRAYHLSILVLSLAAIFSVLKGIDYEETIFMLFVALLLFMSKKRFYRESYVMTWGKALFDITVVLIISAMYIIIGYLNLPTSKFTIPSKLRPFVITDYYDLFYSGIIGLVIACIILVLGYVIRKPKLIASEPSIHQEEKIKAHLNKYSGMVLSHLIFLHDKYVFWNKNETVLFSYQTYADKIIILGDPVGNKEDIPSAIEEFLETADRFGYRLVFYEVSNKVIPHLHEYGFDFFKLGEEAFVDLDQYTLSGKKMKGKRAIKNKFERENYFVEIINPPFQTELLQELKEVSDKWLHGRSEKGFSLGFFDEHYMNMSKVIVLRGEDGIIGFASIMPMYDDGKTASVDLMRFLPGAPPGTMDFIFISLFEWAKEAGYHQFNLGMAPLSNVGQSKFSFLSERMAAQLFLHGHFLYHFKGLRNFKEKYADRWEPKYLAYRKKSSLTFTMAQVTLLISKKRD</sequence>
<evidence type="ECO:0000256" key="10">
    <source>
        <dbReference type="ARBA" id="ARBA00023136"/>
    </source>
</evidence>
<dbReference type="Proteomes" id="UP001232343">
    <property type="component" value="Unassembled WGS sequence"/>
</dbReference>
<comment type="catalytic activity">
    <reaction evidence="13 14">
        <text>L-lysyl-tRNA(Lys) + a 1,2-diacyl-sn-glycero-3-phospho-(1'-sn-glycerol) = a 1,2-diacyl-sn-glycero-3-phospho-1'-(3'-O-L-lysyl)-sn-glycerol + tRNA(Lys)</text>
        <dbReference type="Rhea" id="RHEA:10668"/>
        <dbReference type="Rhea" id="RHEA-COMP:9696"/>
        <dbReference type="Rhea" id="RHEA-COMP:9697"/>
        <dbReference type="ChEBI" id="CHEBI:64716"/>
        <dbReference type="ChEBI" id="CHEBI:75792"/>
        <dbReference type="ChEBI" id="CHEBI:78442"/>
        <dbReference type="ChEBI" id="CHEBI:78529"/>
        <dbReference type="EC" id="2.3.2.3"/>
    </reaction>
</comment>
<dbReference type="PANTHER" id="PTHR34697">
    <property type="entry name" value="PHOSPHATIDYLGLYCEROL LYSYLTRANSFERASE"/>
    <property type="match status" value="1"/>
</dbReference>
<dbReference type="InterPro" id="IPR051211">
    <property type="entry name" value="PG_lysyltransferase"/>
</dbReference>
<gene>
    <name evidence="14" type="primary">mprF</name>
    <name evidence="16" type="ORF">J2S14_002852</name>
</gene>